<gene>
    <name evidence="1" type="ordered locus">CF0223</name>
</gene>
<dbReference type="KEGG" id="cfe:BAE80995.1"/>
<dbReference type="HOGENOM" id="CLU_2768295_0_0_0"/>
<dbReference type="EMBL" id="AP006861">
    <property type="protein sequence ID" value="BAE80995.1"/>
    <property type="molecule type" value="Genomic_DNA"/>
</dbReference>
<organism evidence="1 2">
    <name type="scientific">Chlamydia felis (strain Fe/C-56)</name>
    <name type="common">Chlamydophila felis</name>
    <dbReference type="NCBI Taxonomy" id="264202"/>
    <lineage>
        <taxon>Bacteria</taxon>
        <taxon>Pseudomonadati</taxon>
        <taxon>Chlamydiota</taxon>
        <taxon>Chlamydiia</taxon>
        <taxon>Chlamydiales</taxon>
        <taxon>Chlamydiaceae</taxon>
        <taxon>Chlamydia/Chlamydophila group</taxon>
        <taxon>Chlamydia</taxon>
    </lineage>
</organism>
<accession>Q255P3</accession>
<reference evidence="1 2" key="1">
    <citation type="journal article" date="2006" name="DNA Res.">
        <title>Genome sequence of the cat pathogen, Chlamydophila felis.</title>
        <authorList>
            <person name="Azuma Y."/>
            <person name="Hirakawa H."/>
            <person name="Yamashita A."/>
            <person name="Cai Y."/>
            <person name="Rahman M.A."/>
            <person name="Suzuki H."/>
            <person name="Mitaku S."/>
            <person name="Toh H."/>
            <person name="Goto S."/>
            <person name="Murakami T."/>
            <person name="Sugi K."/>
            <person name="Hayashi H."/>
            <person name="Fukushi H."/>
            <person name="Hattori M."/>
            <person name="Kuhara S."/>
            <person name="Shirai M."/>
        </authorList>
    </citation>
    <scope>NUCLEOTIDE SEQUENCE [LARGE SCALE GENOMIC DNA]</scope>
    <source>
        <strain evidence="1 2">Fe/C-56</strain>
    </source>
</reference>
<evidence type="ECO:0000313" key="2">
    <source>
        <dbReference type="Proteomes" id="UP000001260"/>
    </source>
</evidence>
<name>Q255P3_CHLFF</name>
<sequence length="69" mass="7963">MIEILTDRNFPIELEGVFRICSMQGLGTFGRCLSQEEIFNRRCGMYVSKTQIGNHDFSNNNSNFVLEKL</sequence>
<dbReference type="AlphaFoldDB" id="Q255P3"/>
<evidence type="ECO:0000313" key="1">
    <source>
        <dbReference type="EMBL" id="BAE80995.1"/>
    </source>
</evidence>
<proteinExistence type="predicted"/>
<dbReference type="STRING" id="264202.gene:10544033"/>
<dbReference type="Proteomes" id="UP000001260">
    <property type="component" value="Chromosome"/>
</dbReference>
<protein>
    <submittedName>
        <fullName evidence="1">Uncharacterized protein</fullName>
    </submittedName>
</protein>
<keyword evidence="2" id="KW-1185">Reference proteome</keyword>